<protein>
    <submittedName>
        <fullName evidence="1">Uncharacterized protein</fullName>
    </submittedName>
</protein>
<evidence type="ECO:0000313" key="1">
    <source>
        <dbReference type="EMBL" id="CAD7625920.1"/>
    </source>
</evidence>
<gene>
    <name evidence="1" type="ORF">OSB1V03_LOCUS6353</name>
</gene>
<keyword evidence="2" id="KW-1185">Reference proteome</keyword>
<dbReference type="InterPro" id="IPR019410">
    <property type="entry name" value="Methyltransf_16"/>
</dbReference>
<dbReference type="InterPro" id="IPR029063">
    <property type="entry name" value="SAM-dependent_MTases_sf"/>
</dbReference>
<dbReference type="EMBL" id="OC858010">
    <property type="protein sequence ID" value="CAD7625920.1"/>
    <property type="molecule type" value="Genomic_DNA"/>
</dbReference>
<dbReference type="Proteomes" id="UP000759131">
    <property type="component" value="Unassembled WGS sequence"/>
</dbReference>
<name>A0A7R9KQ48_9ACAR</name>
<proteinExistence type="predicted"/>
<sequence>MGCGSGLASIYCSKKLPKANHYLQDFNENVIKYFTSVNVLLNSEVSNSEEVLSRFHYLYGDWSATADDIHCSVKFDLIFTSETLYNCDNYEKLCKVFKWCLSPTGTVYIASKSHYFGVGGGTYSFMDFIESDGYFGAEIAHEIETPLIRHIIKLWIK</sequence>
<accession>A0A7R9KQ48</accession>
<organism evidence="1">
    <name type="scientific">Medioppia subpectinata</name>
    <dbReference type="NCBI Taxonomy" id="1979941"/>
    <lineage>
        <taxon>Eukaryota</taxon>
        <taxon>Metazoa</taxon>
        <taxon>Ecdysozoa</taxon>
        <taxon>Arthropoda</taxon>
        <taxon>Chelicerata</taxon>
        <taxon>Arachnida</taxon>
        <taxon>Acari</taxon>
        <taxon>Acariformes</taxon>
        <taxon>Sarcoptiformes</taxon>
        <taxon>Oribatida</taxon>
        <taxon>Brachypylina</taxon>
        <taxon>Oppioidea</taxon>
        <taxon>Oppiidae</taxon>
        <taxon>Medioppia</taxon>
    </lineage>
</organism>
<dbReference type="Pfam" id="PF10294">
    <property type="entry name" value="Methyltransf_16"/>
    <property type="match status" value="1"/>
</dbReference>
<dbReference type="EMBL" id="CAJPIZ010003435">
    <property type="protein sequence ID" value="CAG2106350.1"/>
    <property type="molecule type" value="Genomic_DNA"/>
</dbReference>
<dbReference type="SUPFAM" id="SSF53335">
    <property type="entry name" value="S-adenosyl-L-methionine-dependent methyltransferases"/>
    <property type="match status" value="1"/>
</dbReference>
<dbReference type="Gene3D" id="3.40.50.150">
    <property type="entry name" value="Vaccinia Virus protein VP39"/>
    <property type="match status" value="1"/>
</dbReference>
<reference evidence="1" key="1">
    <citation type="submission" date="2020-11" db="EMBL/GenBank/DDBJ databases">
        <authorList>
            <person name="Tran Van P."/>
        </authorList>
    </citation>
    <scope>NUCLEOTIDE SEQUENCE</scope>
</reference>
<evidence type="ECO:0000313" key="2">
    <source>
        <dbReference type="Proteomes" id="UP000759131"/>
    </source>
</evidence>
<dbReference type="AlphaFoldDB" id="A0A7R9KQ48"/>
<dbReference type="OrthoDB" id="1723750at2759"/>